<protein>
    <submittedName>
        <fullName evidence="1">Uncharacterized protein</fullName>
    </submittedName>
</protein>
<evidence type="ECO:0000313" key="1">
    <source>
        <dbReference type="EMBL" id="GFX94334.1"/>
    </source>
</evidence>
<reference evidence="1" key="1">
    <citation type="submission" date="2020-08" db="EMBL/GenBank/DDBJ databases">
        <title>Multicomponent nature underlies the extraordinary mechanical properties of spider dragline silk.</title>
        <authorList>
            <person name="Kono N."/>
            <person name="Nakamura H."/>
            <person name="Mori M."/>
            <person name="Yoshida Y."/>
            <person name="Ohtoshi R."/>
            <person name="Malay A.D."/>
            <person name="Moran D.A.P."/>
            <person name="Tomita M."/>
            <person name="Numata K."/>
            <person name="Arakawa K."/>
        </authorList>
    </citation>
    <scope>NUCLEOTIDE SEQUENCE</scope>
</reference>
<comment type="caution">
    <text evidence="1">The sequence shown here is derived from an EMBL/GenBank/DDBJ whole genome shotgun (WGS) entry which is preliminary data.</text>
</comment>
<gene>
    <name evidence="1" type="ORF">TNCV_4293791</name>
</gene>
<keyword evidence="2" id="KW-1185">Reference proteome</keyword>
<organism evidence="1 2">
    <name type="scientific">Trichonephila clavipes</name>
    <name type="common">Golden silk orbweaver</name>
    <name type="synonym">Nephila clavipes</name>
    <dbReference type="NCBI Taxonomy" id="2585209"/>
    <lineage>
        <taxon>Eukaryota</taxon>
        <taxon>Metazoa</taxon>
        <taxon>Ecdysozoa</taxon>
        <taxon>Arthropoda</taxon>
        <taxon>Chelicerata</taxon>
        <taxon>Arachnida</taxon>
        <taxon>Araneae</taxon>
        <taxon>Araneomorphae</taxon>
        <taxon>Entelegynae</taxon>
        <taxon>Araneoidea</taxon>
        <taxon>Nephilidae</taxon>
        <taxon>Trichonephila</taxon>
    </lineage>
</organism>
<accession>A0A8X6V5X5</accession>
<evidence type="ECO:0000313" key="2">
    <source>
        <dbReference type="Proteomes" id="UP000887159"/>
    </source>
</evidence>
<dbReference type="Proteomes" id="UP000887159">
    <property type="component" value="Unassembled WGS sequence"/>
</dbReference>
<name>A0A8X6V5X5_TRICX</name>
<proteinExistence type="predicted"/>
<dbReference type="EMBL" id="BMAU01021177">
    <property type="protein sequence ID" value="GFX94334.1"/>
    <property type="molecule type" value="Genomic_DNA"/>
</dbReference>
<dbReference type="AlphaFoldDB" id="A0A8X6V5X5"/>
<sequence>MPYSEAAQGLLVPDAVILNHGQVMRTTLELAPAYPNHTLDVFNVYRPPSARWVFCGTRLKLMSRRPRVCYLDHQAIAATREEGILYE</sequence>